<protein>
    <submittedName>
        <fullName evidence="2">Uncharacterized protein</fullName>
    </submittedName>
</protein>
<organism evidence="2 3">
    <name type="scientific">Pholiota conissans</name>
    <dbReference type="NCBI Taxonomy" id="109636"/>
    <lineage>
        <taxon>Eukaryota</taxon>
        <taxon>Fungi</taxon>
        <taxon>Dikarya</taxon>
        <taxon>Basidiomycota</taxon>
        <taxon>Agaricomycotina</taxon>
        <taxon>Agaricomycetes</taxon>
        <taxon>Agaricomycetidae</taxon>
        <taxon>Agaricales</taxon>
        <taxon>Agaricineae</taxon>
        <taxon>Strophariaceae</taxon>
        <taxon>Pholiota</taxon>
    </lineage>
</organism>
<feature type="region of interest" description="Disordered" evidence="1">
    <location>
        <begin position="1"/>
        <end position="70"/>
    </location>
</feature>
<keyword evidence="3" id="KW-1185">Reference proteome</keyword>
<feature type="compositionally biased region" description="Polar residues" evidence="1">
    <location>
        <begin position="58"/>
        <end position="68"/>
    </location>
</feature>
<proteinExistence type="predicted"/>
<reference evidence="2" key="1">
    <citation type="submission" date="2020-11" db="EMBL/GenBank/DDBJ databases">
        <authorList>
            <consortium name="DOE Joint Genome Institute"/>
            <person name="Ahrendt S."/>
            <person name="Riley R."/>
            <person name="Andreopoulos W."/>
            <person name="Labutti K."/>
            <person name="Pangilinan J."/>
            <person name="Ruiz-Duenas F.J."/>
            <person name="Barrasa J.M."/>
            <person name="Sanchez-Garcia M."/>
            <person name="Camarero S."/>
            <person name="Miyauchi S."/>
            <person name="Serrano A."/>
            <person name="Linde D."/>
            <person name="Babiker R."/>
            <person name="Drula E."/>
            <person name="Ayuso-Fernandez I."/>
            <person name="Pacheco R."/>
            <person name="Padilla G."/>
            <person name="Ferreira P."/>
            <person name="Barriuso J."/>
            <person name="Kellner H."/>
            <person name="Castanera R."/>
            <person name="Alfaro M."/>
            <person name="Ramirez L."/>
            <person name="Pisabarro A.G."/>
            <person name="Kuo A."/>
            <person name="Tritt A."/>
            <person name="Lipzen A."/>
            <person name="He G."/>
            <person name="Yan M."/>
            <person name="Ng V."/>
            <person name="Cullen D."/>
            <person name="Martin F."/>
            <person name="Rosso M.-N."/>
            <person name="Henrissat B."/>
            <person name="Hibbett D."/>
            <person name="Martinez A.T."/>
            <person name="Grigoriev I.V."/>
        </authorList>
    </citation>
    <scope>NUCLEOTIDE SEQUENCE</scope>
    <source>
        <strain evidence="2">CIRM-BRFM 674</strain>
    </source>
</reference>
<dbReference type="EMBL" id="MU155715">
    <property type="protein sequence ID" value="KAF9471296.1"/>
    <property type="molecule type" value="Genomic_DNA"/>
</dbReference>
<evidence type="ECO:0000313" key="2">
    <source>
        <dbReference type="EMBL" id="KAF9471296.1"/>
    </source>
</evidence>
<evidence type="ECO:0000256" key="1">
    <source>
        <dbReference type="SAM" id="MobiDB-lite"/>
    </source>
</evidence>
<name>A0A9P5YM21_9AGAR</name>
<sequence>MTSHHPTQDSSAQPHTTDSESTPVPEDAEDPLSDELAQASGQSASYPEDSTDDFPATVQASSSNSAVQPPTKISLAEMFDFSNAYWTEPDVAISTRSLNDEFELYHILDQDAEGDPDMYDDGNDITHPTMM</sequence>
<feature type="compositionally biased region" description="Polar residues" evidence="1">
    <location>
        <begin position="1"/>
        <end position="22"/>
    </location>
</feature>
<gene>
    <name evidence="2" type="ORF">BDN70DRAFT_939052</name>
</gene>
<dbReference type="AlphaFoldDB" id="A0A9P5YM21"/>
<dbReference type="Proteomes" id="UP000807469">
    <property type="component" value="Unassembled WGS sequence"/>
</dbReference>
<dbReference type="OrthoDB" id="3055420at2759"/>
<evidence type="ECO:0000313" key="3">
    <source>
        <dbReference type="Proteomes" id="UP000807469"/>
    </source>
</evidence>
<accession>A0A9P5YM21</accession>
<comment type="caution">
    <text evidence="2">The sequence shown here is derived from an EMBL/GenBank/DDBJ whole genome shotgun (WGS) entry which is preliminary data.</text>
</comment>